<dbReference type="PROSITE" id="PS00237">
    <property type="entry name" value="G_PROTEIN_RECEP_F1_1"/>
    <property type="match status" value="1"/>
</dbReference>
<dbReference type="Proteomes" id="UP000594262">
    <property type="component" value="Unplaced"/>
</dbReference>
<dbReference type="GO" id="GO:0005886">
    <property type="term" value="C:plasma membrane"/>
    <property type="evidence" value="ECO:0007669"/>
    <property type="project" value="TreeGrafter"/>
</dbReference>
<keyword evidence="5 9" id="KW-0472">Membrane</keyword>
<evidence type="ECO:0000313" key="12">
    <source>
        <dbReference type="Proteomes" id="UP000594262"/>
    </source>
</evidence>
<organism evidence="11 12">
    <name type="scientific">Clytia hemisphaerica</name>
    <dbReference type="NCBI Taxonomy" id="252671"/>
    <lineage>
        <taxon>Eukaryota</taxon>
        <taxon>Metazoa</taxon>
        <taxon>Cnidaria</taxon>
        <taxon>Hydrozoa</taxon>
        <taxon>Hydroidolina</taxon>
        <taxon>Leptothecata</taxon>
        <taxon>Obeliida</taxon>
        <taxon>Clytiidae</taxon>
        <taxon>Clytia</taxon>
    </lineage>
</organism>
<dbReference type="OrthoDB" id="2132067at2759"/>
<dbReference type="AlphaFoldDB" id="A0A7M5VA73"/>
<evidence type="ECO:0000256" key="1">
    <source>
        <dbReference type="ARBA" id="ARBA00004141"/>
    </source>
</evidence>
<feature type="transmembrane region" description="Helical" evidence="9">
    <location>
        <begin position="245"/>
        <end position="262"/>
    </location>
</feature>
<dbReference type="PROSITE" id="PS50262">
    <property type="entry name" value="G_PROTEIN_RECEP_F1_2"/>
    <property type="match status" value="1"/>
</dbReference>
<evidence type="ECO:0000256" key="7">
    <source>
        <dbReference type="ARBA" id="ARBA00023224"/>
    </source>
</evidence>
<dbReference type="GeneID" id="136818217"/>
<dbReference type="SUPFAM" id="SSF81321">
    <property type="entry name" value="Family A G protein-coupled receptor-like"/>
    <property type="match status" value="1"/>
</dbReference>
<protein>
    <recommendedName>
        <fullName evidence="10">G-protein coupled receptors family 1 profile domain-containing protein</fullName>
    </recommendedName>
</protein>
<dbReference type="Pfam" id="PF00001">
    <property type="entry name" value="7tm_1"/>
    <property type="match status" value="1"/>
</dbReference>
<comment type="similarity">
    <text evidence="8">Belongs to the G-protein coupled receptor 1 family.</text>
</comment>
<comment type="subcellular location">
    <subcellularLocation>
        <location evidence="1">Membrane</location>
        <topology evidence="1">Multi-pass membrane protein</topology>
    </subcellularLocation>
</comment>
<evidence type="ECO:0000256" key="2">
    <source>
        <dbReference type="ARBA" id="ARBA00022692"/>
    </source>
</evidence>
<evidence type="ECO:0000313" key="11">
    <source>
        <dbReference type="EnsemblMetazoa" id="CLYHEMP005231.1"/>
    </source>
</evidence>
<dbReference type="EnsemblMetazoa" id="CLYHEMT005231.1">
    <property type="protein sequence ID" value="CLYHEMP005231.1"/>
    <property type="gene ID" value="CLYHEMG005231"/>
</dbReference>
<keyword evidence="6 8" id="KW-0675">Receptor</keyword>
<sequence>MTGGTSSVSSALNLTNLKEGGHAYPTHNIQSLDNRDVLLISCFAVIFLIGVAGNLLVCYVFLRRQTNSLSTMELLIVFLAVADLIASIFNPLVFIYWTVTFHKAWHFGWIGCKILPSLTRITVTVSFGIILIITVDRCVVICFPFRRNMKRNEVYISVAGALLFAILSELSYTIYIEVNPLSTCQVPDSRIPGFVYPHLAFLVLRDVAFLPIFTVTVNLIHKHLYNKEVISTLREQRVVKKTRKIMQMLIIMAFVFVVLVYPRDILHVTFNISWLNAPGIPYTKAIIDVNSSLKVLHMCNSVCNVFIYARLHGKFRRRVFKLIKQLLRLDSDRNKRERGRALTNDDDDVTIDYDRTLMTYTYIRQSQLCQELFFTKEGHKEHLYRRKFSITRMSRERQSRYWKQVALNAEQRLMFSKETIL</sequence>
<dbReference type="GO" id="GO:0004930">
    <property type="term" value="F:G protein-coupled receptor activity"/>
    <property type="evidence" value="ECO:0007669"/>
    <property type="project" value="UniProtKB-KW"/>
</dbReference>
<evidence type="ECO:0000259" key="10">
    <source>
        <dbReference type="PROSITE" id="PS50262"/>
    </source>
</evidence>
<keyword evidence="7 8" id="KW-0807">Transducer</keyword>
<feature type="transmembrane region" description="Helical" evidence="9">
    <location>
        <begin position="117"/>
        <end position="142"/>
    </location>
</feature>
<name>A0A7M5VA73_9CNID</name>
<feature type="transmembrane region" description="Helical" evidence="9">
    <location>
        <begin position="37"/>
        <end position="62"/>
    </location>
</feature>
<feature type="transmembrane region" description="Helical" evidence="9">
    <location>
        <begin position="195"/>
        <end position="220"/>
    </location>
</feature>
<evidence type="ECO:0000256" key="4">
    <source>
        <dbReference type="ARBA" id="ARBA00023040"/>
    </source>
</evidence>
<dbReference type="RefSeq" id="XP_066930682.1">
    <property type="nucleotide sequence ID" value="XM_067074581.1"/>
</dbReference>
<evidence type="ECO:0000256" key="3">
    <source>
        <dbReference type="ARBA" id="ARBA00022989"/>
    </source>
</evidence>
<evidence type="ECO:0000256" key="8">
    <source>
        <dbReference type="RuleBase" id="RU000688"/>
    </source>
</evidence>
<dbReference type="PANTHER" id="PTHR45695:SF9">
    <property type="entry name" value="LEUCOKININ RECEPTOR"/>
    <property type="match status" value="1"/>
</dbReference>
<keyword evidence="12" id="KW-1185">Reference proteome</keyword>
<feature type="transmembrane region" description="Helical" evidence="9">
    <location>
        <begin position="74"/>
        <end position="97"/>
    </location>
</feature>
<evidence type="ECO:0000256" key="5">
    <source>
        <dbReference type="ARBA" id="ARBA00023136"/>
    </source>
</evidence>
<feature type="transmembrane region" description="Helical" evidence="9">
    <location>
        <begin position="154"/>
        <end position="175"/>
    </location>
</feature>
<keyword evidence="2 8" id="KW-0812">Transmembrane</keyword>
<dbReference type="InterPro" id="IPR017452">
    <property type="entry name" value="GPCR_Rhodpsn_7TM"/>
</dbReference>
<dbReference type="PRINTS" id="PR00237">
    <property type="entry name" value="GPCRRHODOPSN"/>
</dbReference>
<evidence type="ECO:0000256" key="9">
    <source>
        <dbReference type="SAM" id="Phobius"/>
    </source>
</evidence>
<evidence type="ECO:0000256" key="6">
    <source>
        <dbReference type="ARBA" id="ARBA00023170"/>
    </source>
</evidence>
<dbReference type="Gene3D" id="1.20.1070.10">
    <property type="entry name" value="Rhodopsin 7-helix transmembrane proteins"/>
    <property type="match status" value="1"/>
</dbReference>
<dbReference type="InterPro" id="IPR000276">
    <property type="entry name" value="GPCR_Rhodpsn"/>
</dbReference>
<feature type="domain" description="G-protein coupled receptors family 1 profile" evidence="10">
    <location>
        <begin position="53"/>
        <end position="308"/>
    </location>
</feature>
<dbReference type="SMART" id="SM01381">
    <property type="entry name" value="7TM_GPCR_Srsx"/>
    <property type="match status" value="1"/>
</dbReference>
<reference evidence="11" key="1">
    <citation type="submission" date="2021-01" db="UniProtKB">
        <authorList>
            <consortium name="EnsemblMetazoa"/>
        </authorList>
    </citation>
    <scope>IDENTIFICATION</scope>
</reference>
<dbReference type="PANTHER" id="PTHR45695">
    <property type="entry name" value="LEUCOKININ RECEPTOR-RELATED"/>
    <property type="match status" value="1"/>
</dbReference>
<accession>A0A7M5VA73</accession>
<proteinExistence type="inferred from homology"/>
<keyword evidence="4 8" id="KW-0297">G-protein coupled receptor</keyword>
<keyword evidence="3 9" id="KW-1133">Transmembrane helix</keyword>